<evidence type="ECO:0000313" key="2">
    <source>
        <dbReference type="EMBL" id="ASJ00626.1"/>
    </source>
</evidence>
<evidence type="ECO:0000313" key="3">
    <source>
        <dbReference type="Proteomes" id="UP000250134"/>
    </source>
</evidence>
<sequence>MGIRCFTTVQKVGYAVAIVMSIAMIPVFGLGLYLLYKFVMSIRKKQEQCRLMEEQAKLIAGR</sequence>
<dbReference type="KEGG" id="tgg:A3K92_03630"/>
<evidence type="ECO:0000256" key="1">
    <source>
        <dbReference type="SAM" id="Phobius"/>
    </source>
</evidence>
<accession>A0A2Z2M591</accession>
<dbReference type="Proteomes" id="UP000250134">
    <property type="component" value="Chromosome"/>
</dbReference>
<dbReference type="EMBL" id="CP014855">
    <property type="protein sequence ID" value="ASJ00626.1"/>
    <property type="molecule type" value="Genomic_DNA"/>
</dbReference>
<protein>
    <submittedName>
        <fullName evidence="2">Uncharacterized protein</fullName>
    </submittedName>
</protein>
<reference evidence="2 3" key="1">
    <citation type="submission" date="2016-03" db="EMBL/GenBank/DDBJ databases">
        <title>Complete genome sequence of Thermococcus gorgonarius.</title>
        <authorList>
            <person name="Oger P.M."/>
        </authorList>
    </citation>
    <scope>NUCLEOTIDE SEQUENCE [LARGE SCALE GENOMIC DNA]</scope>
    <source>
        <strain evidence="2 3">W-12</strain>
    </source>
</reference>
<name>A0A2Z2M591_THEGO</name>
<dbReference type="AlphaFoldDB" id="A0A2Z2M591"/>
<dbReference type="GeneID" id="33331610"/>
<organism evidence="2 3">
    <name type="scientific">Thermococcus gorgonarius</name>
    <dbReference type="NCBI Taxonomy" id="71997"/>
    <lineage>
        <taxon>Archaea</taxon>
        <taxon>Methanobacteriati</taxon>
        <taxon>Methanobacteriota</taxon>
        <taxon>Thermococci</taxon>
        <taxon>Thermococcales</taxon>
        <taxon>Thermococcaceae</taxon>
        <taxon>Thermococcus</taxon>
    </lineage>
</organism>
<gene>
    <name evidence="2" type="ORF">A3K92_03630</name>
</gene>
<proteinExistence type="predicted"/>
<dbReference type="RefSeq" id="WP_088884964.1">
    <property type="nucleotide sequence ID" value="NZ_CP014855.1"/>
</dbReference>
<keyword evidence="1" id="KW-0812">Transmembrane</keyword>
<keyword evidence="1" id="KW-0472">Membrane</keyword>
<dbReference type="OrthoDB" id="380615at2157"/>
<feature type="transmembrane region" description="Helical" evidence="1">
    <location>
        <begin position="12"/>
        <end position="36"/>
    </location>
</feature>
<keyword evidence="1" id="KW-1133">Transmembrane helix</keyword>
<keyword evidence="3" id="KW-1185">Reference proteome</keyword>